<evidence type="ECO:0000313" key="2">
    <source>
        <dbReference type="EMBL" id="EXA31203.1"/>
    </source>
</evidence>
<evidence type="ECO:0000259" key="1">
    <source>
        <dbReference type="Pfam" id="PF06985"/>
    </source>
</evidence>
<accession>W9NEK0</accession>
<reference evidence="2" key="1">
    <citation type="submission" date="2011-10" db="EMBL/GenBank/DDBJ databases">
        <title>The Genome Sequence of Fusarium oxysporum HDV247.</title>
        <authorList>
            <consortium name="The Broad Institute Genome Sequencing Platform"/>
            <person name="Ma L.-J."/>
            <person name="Gale L.R."/>
            <person name="Schwartz D.C."/>
            <person name="Zhou S."/>
            <person name="Corby-Kistler H."/>
            <person name="Young S.K."/>
            <person name="Zeng Q."/>
            <person name="Gargeya S."/>
            <person name="Fitzgerald M."/>
            <person name="Haas B."/>
            <person name="Abouelleil A."/>
            <person name="Alvarado L."/>
            <person name="Arachchi H.M."/>
            <person name="Berlin A."/>
            <person name="Brown A."/>
            <person name="Chapman S.B."/>
            <person name="Chen Z."/>
            <person name="Dunbar C."/>
            <person name="Freedman E."/>
            <person name="Gearin G."/>
            <person name="Goldberg J."/>
            <person name="Griggs A."/>
            <person name="Gujja S."/>
            <person name="Heiman D."/>
            <person name="Howarth C."/>
            <person name="Larson L."/>
            <person name="Lui A."/>
            <person name="MacDonald P.J.P."/>
            <person name="Montmayeur A."/>
            <person name="Murphy C."/>
            <person name="Neiman D."/>
            <person name="Pearson M."/>
            <person name="Priest M."/>
            <person name="Roberts A."/>
            <person name="Saif S."/>
            <person name="Shea T."/>
            <person name="Shenoy N."/>
            <person name="Sisk P."/>
            <person name="Stolte C."/>
            <person name="Sykes S."/>
            <person name="Wortman J."/>
            <person name="Nusbaum C."/>
            <person name="Birren B."/>
        </authorList>
    </citation>
    <scope>NUCLEOTIDE SEQUENCE [LARGE SCALE GENOMIC DNA]</scope>
    <source>
        <strain evidence="2">HDV247</strain>
    </source>
</reference>
<reference evidence="2" key="2">
    <citation type="submission" date="2012-05" db="EMBL/GenBank/DDBJ databases">
        <title>Annotation of the Genome Sequence of Fusarium oxysporum HDV247.</title>
        <authorList>
            <consortium name="The Broad Institute Genomics Platform"/>
            <person name="Ma L.-J."/>
            <person name="Corby-Kistler H."/>
            <person name="Broz K."/>
            <person name="Gale L.R."/>
            <person name="Jonkers W."/>
            <person name="O'Donnell K."/>
            <person name="Ploetz R."/>
            <person name="Steinberg C."/>
            <person name="Schwartz D.C."/>
            <person name="VanEtten H."/>
            <person name="Zhou S."/>
            <person name="Young S.K."/>
            <person name="Zeng Q."/>
            <person name="Gargeya S."/>
            <person name="Fitzgerald M."/>
            <person name="Abouelleil A."/>
            <person name="Alvarado L."/>
            <person name="Chapman S.B."/>
            <person name="Gainer-Dewar J."/>
            <person name="Goldberg J."/>
            <person name="Griggs A."/>
            <person name="Gujja S."/>
            <person name="Hansen M."/>
            <person name="Howarth C."/>
            <person name="Imamovic A."/>
            <person name="Ireland A."/>
            <person name="Larimer J."/>
            <person name="McCowan C."/>
            <person name="Murphy C."/>
            <person name="Pearson M."/>
            <person name="Poon T.W."/>
            <person name="Priest M."/>
            <person name="Roberts A."/>
            <person name="Saif S."/>
            <person name="Shea T."/>
            <person name="Sykes S."/>
            <person name="Wortman J."/>
            <person name="Nusbaum C."/>
            <person name="Birren B."/>
        </authorList>
    </citation>
    <scope>NUCLEOTIDE SEQUENCE</scope>
    <source>
        <strain evidence="2">HDV247</strain>
    </source>
</reference>
<dbReference type="Pfam" id="PF06985">
    <property type="entry name" value="HET"/>
    <property type="match status" value="1"/>
</dbReference>
<protein>
    <recommendedName>
        <fullName evidence="1">Heterokaryon incompatibility domain-containing protein</fullName>
    </recommendedName>
</protein>
<dbReference type="EMBL" id="JH651022">
    <property type="protein sequence ID" value="EXA31203.1"/>
    <property type="molecule type" value="Genomic_DNA"/>
</dbReference>
<sequence>MFAIQLRELCQDKKDNSFLINGHLREICEAAYNKRLQLFYPLDHSRVPKELEHWGLEITWSAKDVGCFDFDWRTRSGSLVLEQKPLTLFAHGDSNLRKRIENRPLRPKAELATAKHWLQECLNHHAECGETDDPHMPSRLIHVRNSYRNTLCLEDTKGTQLVSYAALSYCWGDAGLNKFKTEKETLALRKQGFDLIQLPKTLQDAVKVTRTLGLDYLWVDALCIIQDCEADKNKEISKMWQIYHNATIVISAAKSSHADQGFLHERNLGSYYLSTWAIPWYEVDNEGNRFEDIAFCAEGEIRRVRLEPIDLRAWTLQEHKLANRVLRFGSSQMVWRCAHCYKVDGGSNEEEDPDEFSNIDEVEAFYEWKNIVKEFTTRSITKAADRLPAFAAVAADYAERHNIRSDQYMAGLWTPWLAMGLLWYIKDVYDQATYPDALAVEDRSPTWSWHLARSGISWHESIPYQGKSDLFKLVIKSWQVELADDKVEYGRVERGSLEVFGALLKICLRGTQPVYAELNGSVVSAPIQIRWDSQDIPCEEEFYCLEVRRINEFIPEGIVLKQNNGAFYRVGYFEPDGQKSAPICPIWIHQKTIVIK</sequence>
<gene>
    <name evidence="2" type="ORF">FOVG_17521</name>
</gene>
<dbReference type="OrthoDB" id="5125733at2759"/>
<proteinExistence type="predicted"/>
<name>W9NEK0_FUSOX</name>
<dbReference type="PANTHER" id="PTHR33112:SF16">
    <property type="entry name" value="HETEROKARYON INCOMPATIBILITY DOMAIN-CONTAINING PROTEIN"/>
    <property type="match status" value="1"/>
</dbReference>
<dbReference type="PANTHER" id="PTHR33112">
    <property type="entry name" value="DOMAIN PROTEIN, PUTATIVE-RELATED"/>
    <property type="match status" value="1"/>
</dbReference>
<organism evidence="2">
    <name type="scientific">Fusarium oxysporum f. sp. pisi HDV247</name>
    <dbReference type="NCBI Taxonomy" id="1080344"/>
    <lineage>
        <taxon>Eukaryota</taxon>
        <taxon>Fungi</taxon>
        <taxon>Dikarya</taxon>
        <taxon>Ascomycota</taxon>
        <taxon>Pezizomycotina</taxon>
        <taxon>Sordariomycetes</taxon>
        <taxon>Hypocreomycetidae</taxon>
        <taxon>Hypocreales</taxon>
        <taxon>Nectriaceae</taxon>
        <taxon>Fusarium</taxon>
        <taxon>Fusarium oxysporum species complex</taxon>
    </lineage>
</organism>
<dbReference type="AlphaFoldDB" id="W9NEK0"/>
<dbReference type="HOGENOM" id="CLU_002639_6_0_1"/>
<dbReference type="InterPro" id="IPR010730">
    <property type="entry name" value="HET"/>
</dbReference>
<feature type="domain" description="Heterokaryon incompatibility" evidence="1">
    <location>
        <begin position="164"/>
        <end position="318"/>
    </location>
</feature>
<dbReference type="Proteomes" id="UP000030751">
    <property type="component" value="Unassembled WGS sequence"/>
</dbReference>